<evidence type="ECO:0000313" key="3">
    <source>
        <dbReference type="Proteomes" id="UP000236569"/>
    </source>
</evidence>
<dbReference type="RefSeq" id="WP_133162065.1">
    <property type="nucleotide sequence ID" value="NZ_BFAG01000014.1"/>
</dbReference>
<dbReference type="AlphaFoldDB" id="A0A2I9CYX7"/>
<keyword evidence="3" id="KW-1185">Reference proteome</keyword>
<dbReference type="EMBL" id="BFAG01000014">
    <property type="protein sequence ID" value="GBF07379.1"/>
    <property type="molecule type" value="Genomic_DNA"/>
</dbReference>
<evidence type="ECO:0000256" key="1">
    <source>
        <dbReference type="SAM" id="MobiDB-lite"/>
    </source>
</evidence>
<protein>
    <submittedName>
        <fullName evidence="2">Uncharacterized protein</fullName>
    </submittedName>
</protein>
<evidence type="ECO:0000313" key="2">
    <source>
        <dbReference type="EMBL" id="GBF07379.1"/>
    </source>
</evidence>
<dbReference type="Proteomes" id="UP000236569">
    <property type="component" value="Unassembled WGS sequence"/>
</dbReference>
<feature type="compositionally biased region" description="Low complexity" evidence="1">
    <location>
        <begin position="63"/>
        <end position="78"/>
    </location>
</feature>
<comment type="caution">
    <text evidence="2">The sequence shown here is derived from an EMBL/GenBank/DDBJ whole genome shotgun (WGS) entry which is preliminary data.</text>
</comment>
<organism evidence="2 3">
    <name type="scientific">Deinococcus aerius</name>
    <dbReference type="NCBI Taxonomy" id="200253"/>
    <lineage>
        <taxon>Bacteria</taxon>
        <taxon>Thermotogati</taxon>
        <taxon>Deinococcota</taxon>
        <taxon>Deinococci</taxon>
        <taxon>Deinococcales</taxon>
        <taxon>Deinococcaceae</taxon>
        <taxon>Deinococcus</taxon>
    </lineage>
</organism>
<sequence length="110" mass="11731">MTRPDVPTPPPTDAEYVRKLALAILSTLQNKGLLSAGEVDSILIAARRAAQESAAKSGRTPVQEQKPPAEPAQQAAAQPSPPPEQAQKEDAKPEGDEGERQPLVIDFKLD</sequence>
<dbReference type="OrthoDB" id="70518at2"/>
<reference evidence="3" key="1">
    <citation type="submission" date="2018-01" db="EMBL/GenBank/DDBJ databases">
        <title>Draft Genome Sequence of the Radioresistant Bacterium Deinococcus aerius TR0125, Isolated from the Higher Atmosphere above Japan.</title>
        <authorList>
            <person name="Satoh K."/>
            <person name="Arai H."/>
            <person name="Sanzen T."/>
            <person name="Kawaguchi Y."/>
            <person name="Hayashi H."/>
            <person name="Yokobori S."/>
            <person name="Yamagishi A."/>
            <person name="Oono Y."/>
            <person name="Narumi I."/>
        </authorList>
    </citation>
    <scope>NUCLEOTIDE SEQUENCE [LARGE SCALE GENOMIC DNA]</scope>
    <source>
        <strain evidence="3">TR0125</strain>
    </source>
</reference>
<gene>
    <name evidence="2" type="ORF">DAERI_140040</name>
</gene>
<name>A0A2I9CYX7_9DEIO</name>
<feature type="region of interest" description="Disordered" evidence="1">
    <location>
        <begin position="48"/>
        <end position="110"/>
    </location>
</feature>
<accession>A0A2I9CYX7</accession>
<feature type="compositionally biased region" description="Basic and acidic residues" evidence="1">
    <location>
        <begin position="86"/>
        <end position="100"/>
    </location>
</feature>
<proteinExistence type="predicted"/>